<organism evidence="1 2">
    <name type="scientific">Ooceraea biroi</name>
    <name type="common">Clonal raider ant</name>
    <name type="synonym">Cerapachys biroi</name>
    <dbReference type="NCBI Taxonomy" id="2015173"/>
    <lineage>
        <taxon>Eukaryota</taxon>
        <taxon>Metazoa</taxon>
        <taxon>Ecdysozoa</taxon>
        <taxon>Arthropoda</taxon>
        <taxon>Hexapoda</taxon>
        <taxon>Insecta</taxon>
        <taxon>Pterygota</taxon>
        <taxon>Neoptera</taxon>
        <taxon>Endopterygota</taxon>
        <taxon>Hymenoptera</taxon>
        <taxon>Apocrita</taxon>
        <taxon>Aculeata</taxon>
        <taxon>Formicoidea</taxon>
        <taxon>Formicidae</taxon>
        <taxon>Dorylinae</taxon>
        <taxon>Ooceraea</taxon>
    </lineage>
</organism>
<evidence type="ECO:0000313" key="1">
    <source>
        <dbReference type="EMBL" id="EZA58492.1"/>
    </source>
</evidence>
<keyword evidence="2" id="KW-1185">Reference proteome</keyword>
<evidence type="ECO:0000313" key="2">
    <source>
        <dbReference type="Proteomes" id="UP000053097"/>
    </source>
</evidence>
<dbReference type="OMA" id="AWKFEER"/>
<accession>A0A026WR21</accession>
<dbReference type="Proteomes" id="UP000053097">
    <property type="component" value="Unassembled WGS sequence"/>
</dbReference>
<dbReference type="AlphaFoldDB" id="A0A026WR21"/>
<reference evidence="1 2" key="1">
    <citation type="journal article" date="2014" name="Curr. Biol.">
        <title>The genome of the clonal raider ant Cerapachys biroi.</title>
        <authorList>
            <person name="Oxley P.R."/>
            <person name="Ji L."/>
            <person name="Fetter-Pruneda I."/>
            <person name="McKenzie S.K."/>
            <person name="Li C."/>
            <person name="Hu H."/>
            <person name="Zhang G."/>
            <person name="Kronauer D.J."/>
        </authorList>
    </citation>
    <scope>NUCLEOTIDE SEQUENCE [LARGE SCALE GENOMIC DNA]</scope>
</reference>
<name>A0A026WR21_OOCBI</name>
<sequence length="79" mass="9385">MSVKILGYKEKKKIKALEERVLRWILEMEGGKLGYLAREELRMNKIREKRGRRAWKFEERLGEGKRKDSKEMLGGNCCV</sequence>
<gene>
    <name evidence="1" type="ORF">X777_01113</name>
</gene>
<protein>
    <submittedName>
        <fullName evidence="1">Uncharacterized protein</fullName>
    </submittedName>
</protein>
<dbReference type="EMBL" id="KK107121">
    <property type="protein sequence ID" value="EZA58492.1"/>
    <property type="molecule type" value="Genomic_DNA"/>
</dbReference>
<proteinExistence type="predicted"/>